<dbReference type="PANTHER" id="PTHR30579">
    <property type="entry name" value="TRANSCRIPTIONAL REGULATOR"/>
    <property type="match status" value="1"/>
</dbReference>
<accession>A0A1T3NK25</accession>
<dbReference type="InterPro" id="IPR005119">
    <property type="entry name" value="LysR_subst-bd"/>
</dbReference>
<reference evidence="6 7" key="1">
    <citation type="submission" date="2017-03" db="EMBL/GenBank/DDBJ databases">
        <title>Draft genome sequence of Streptomyces scabrisporus NF3, endophyte isolated from Amphipterygium adstringens.</title>
        <authorList>
            <person name="Vazquez M."/>
            <person name="Ceapa C.D."/>
            <person name="Rodriguez Luna D."/>
            <person name="Sanchez Esquivel S."/>
        </authorList>
    </citation>
    <scope>NUCLEOTIDE SEQUENCE [LARGE SCALE GENOMIC DNA]</scope>
    <source>
        <strain evidence="6 7">NF3</strain>
    </source>
</reference>
<dbReference type="Pfam" id="PF00126">
    <property type="entry name" value="HTH_1"/>
    <property type="match status" value="1"/>
</dbReference>
<evidence type="ECO:0000313" key="6">
    <source>
        <dbReference type="EMBL" id="OPC77132.1"/>
    </source>
</evidence>
<dbReference type="InterPro" id="IPR050176">
    <property type="entry name" value="LTTR"/>
</dbReference>
<dbReference type="Pfam" id="PF03466">
    <property type="entry name" value="LysR_substrate"/>
    <property type="match status" value="1"/>
</dbReference>
<evidence type="ECO:0000256" key="1">
    <source>
        <dbReference type="ARBA" id="ARBA00009437"/>
    </source>
</evidence>
<name>A0A1T3NK25_9ACTN</name>
<evidence type="ECO:0000259" key="5">
    <source>
        <dbReference type="PROSITE" id="PS50931"/>
    </source>
</evidence>
<dbReference type="PANTHER" id="PTHR30579:SF3">
    <property type="entry name" value="TRANSCRIPTIONAL REGULATORY PROTEIN"/>
    <property type="match status" value="1"/>
</dbReference>
<dbReference type="OrthoDB" id="9789529at2"/>
<dbReference type="AlphaFoldDB" id="A0A1T3NK25"/>
<dbReference type="STRING" id="159449.B4N89_41980"/>
<evidence type="ECO:0000256" key="2">
    <source>
        <dbReference type="ARBA" id="ARBA00023015"/>
    </source>
</evidence>
<keyword evidence="2" id="KW-0805">Transcription regulation</keyword>
<comment type="caution">
    <text evidence="6">The sequence shown here is derived from an EMBL/GenBank/DDBJ whole genome shotgun (WGS) entry which is preliminary data.</text>
</comment>
<keyword evidence="4" id="KW-0804">Transcription</keyword>
<dbReference type="RefSeq" id="WP_078981891.1">
    <property type="nucleotide sequence ID" value="NZ_MWQN01000004.1"/>
</dbReference>
<comment type="similarity">
    <text evidence="1">Belongs to the LysR transcriptional regulatory family.</text>
</comment>
<dbReference type="InterPro" id="IPR036390">
    <property type="entry name" value="WH_DNA-bd_sf"/>
</dbReference>
<evidence type="ECO:0000256" key="4">
    <source>
        <dbReference type="ARBA" id="ARBA00023163"/>
    </source>
</evidence>
<dbReference type="SUPFAM" id="SSF53850">
    <property type="entry name" value="Periplasmic binding protein-like II"/>
    <property type="match status" value="1"/>
</dbReference>
<proteinExistence type="inferred from homology"/>
<gene>
    <name evidence="6" type="ORF">B4N89_41980</name>
</gene>
<keyword evidence="3" id="KW-0238">DNA-binding</keyword>
<dbReference type="GO" id="GO:0003677">
    <property type="term" value="F:DNA binding"/>
    <property type="evidence" value="ECO:0007669"/>
    <property type="project" value="UniProtKB-KW"/>
</dbReference>
<dbReference type="PRINTS" id="PR00039">
    <property type="entry name" value="HTHLYSR"/>
</dbReference>
<dbReference type="GO" id="GO:0003700">
    <property type="term" value="F:DNA-binding transcription factor activity"/>
    <property type="evidence" value="ECO:0007669"/>
    <property type="project" value="InterPro"/>
</dbReference>
<evidence type="ECO:0000256" key="3">
    <source>
        <dbReference type="ARBA" id="ARBA00023125"/>
    </source>
</evidence>
<organism evidence="6 7">
    <name type="scientific">Embleya scabrispora</name>
    <dbReference type="NCBI Taxonomy" id="159449"/>
    <lineage>
        <taxon>Bacteria</taxon>
        <taxon>Bacillati</taxon>
        <taxon>Actinomycetota</taxon>
        <taxon>Actinomycetes</taxon>
        <taxon>Kitasatosporales</taxon>
        <taxon>Streptomycetaceae</taxon>
        <taxon>Embleya</taxon>
    </lineage>
</organism>
<evidence type="ECO:0000313" key="7">
    <source>
        <dbReference type="Proteomes" id="UP000190037"/>
    </source>
</evidence>
<feature type="domain" description="HTH lysR-type" evidence="5">
    <location>
        <begin position="5"/>
        <end position="62"/>
    </location>
</feature>
<protein>
    <recommendedName>
        <fullName evidence="5">HTH lysR-type domain-containing protein</fullName>
    </recommendedName>
</protein>
<dbReference type="FunFam" id="1.10.10.10:FF:000001">
    <property type="entry name" value="LysR family transcriptional regulator"/>
    <property type="match status" value="1"/>
</dbReference>
<dbReference type="Gene3D" id="1.10.10.10">
    <property type="entry name" value="Winged helix-like DNA-binding domain superfamily/Winged helix DNA-binding domain"/>
    <property type="match status" value="1"/>
</dbReference>
<dbReference type="InterPro" id="IPR000847">
    <property type="entry name" value="LysR_HTH_N"/>
</dbReference>
<dbReference type="EMBL" id="MWQN01000004">
    <property type="protein sequence ID" value="OPC77132.1"/>
    <property type="molecule type" value="Genomic_DNA"/>
</dbReference>
<dbReference type="Proteomes" id="UP000190037">
    <property type="component" value="Unassembled WGS sequence"/>
</dbReference>
<dbReference type="InterPro" id="IPR036388">
    <property type="entry name" value="WH-like_DNA-bd_sf"/>
</dbReference>
<dbReference type="SUPFAM" id="SSF46785">
    <property type="entry name" value="Winged helix' DNA-binding domain"/>
    <property type="match status" value="1"/>
</dbReference>
<sequence>MGNDFQISDLRAFAAAVRAGSLTKAAVALESSQPAISQRIQRLERAAGTHLMIRDTRGVRLTETGESLLAYAERILALHEEARASIGHRGAIPTGRRTIGLLEDLAITTLPTALADFAVLYPRIDLEVLIGPARELRRHAERGGLDLVFGDPSVMGEAALRWHRRVPLTWTCAPGFDPRADPLPLVLFSQPCQWRQPALDTLSRHGRRWRIAFQSTSLPAVQAAISAGIGVGALLAENLPAGAVRLGAQHNLPHAPAVDIAISRRADTDTDDALVALERILRRAVAAAE</sequence>
<dbReference type="Gene3D" id="3.40.190.10">
    <property type="entry name" value="Periplasmic binding protein-like II"/>
    <property type="match status" value="2"/>
</dbReference>
<dbReference type="PROSITE" id="PS50931">
    <property type="entry name" value="HTH_LYSR"/>
    <property type="match status" value="1"/>
</dbReference>
<keyword evidence="7" id="KW-1185">Reference proteome</keyword>